<keyword evidence="1" id="KW-1133">Transmembrane helix</keyword>
<dbReference type="Pfam" id="PF03134">
    <property type="entry name" value="TB2_DP1_HVA22"/>
    <property type="match status" value="1"/>
</dbReference>
<name>A0A8B8G2Q9_9HEMI</name>
<dbReference type="PANTHER" id="PTHR12300">
    <property type="entry name" value="HVA22-LIKE PROTEINS"/>
    <property type="match status" value="1"/>
</dbReference>
<comment type="subcellular location">
    <subcellularLocation>
        <location evidence="1">Membrane</location>
        <topology evidence="1">Multi-pass membrane protein</topology>
    </subcellularLocation>
</comment>
<proteinExistence type="inferred from homology"/>
<dbReference type="InterPro" id="IPR004345">
    <property type="entry name" value="TB2_DP1_HVA22"/>
</dbReference>
<comment type="caution">
    <text evidence="1">Lacks conserved residue(s) required for the propagation of feature annotation.</text>
</comment>
<sequence>MDLKHVHVVRVVHDALHDDSSPVTALFEWAENRSGVQRMKLFVGLMIVIAVYLTRPDRGTVMLGNVIGFVYPAYMTIAMLLQPPESRAPRPASVAGYQQQQKLQQQQHQQRHQRTARWFVYWMVFAAALIVHQMIGGLLALVPFYGLIRVAFFVWCFAPVPTNGADFVYALVVRRHLADHFAAAGGMDDADGAEADSRPTVGGIHVLAGQN</sequence>
<dbReference type="RefSeq" id="XP_025416881.1">
    <property type="nucleotide sequence ID" value="XM_025561096.1"/>
</dbReference>
<feature type="transmembrane region" description="Helical" evidence="1">
    <location>
        <begin position="119"/>
        <end position="146"/>
    </location>
</feature>
<comment type="similarity">
    <text evidence="1">Belongs to the DP1 family.</text>
</comment>
<keyword evidence="1" id="KW-0472">Membrane</keyword>
<evidence type="ECO:0000313" key="4">
    <source>
        <dbReference type="RefSeq" id="XP_025416881.1"/>
    </source>
</evidence>
<dbReference type="GeneID" id="112688082"/>
<keyword evidence="1" id="KW-0812">Transmembrane</keyword>
<evidence type="ECO:0000256" key="1">
    <source>
        <dbReference type="RuleBase" id="RU362006"/>
    </source>
</evidence>
<dbReference type="OrthoDB" id="10009287at2759"/>
<feature type="transmembrane region" description="Helical" evidence="1">
    <location>
        <begin position="39"/>
        <end position="55"/>
    </location>
</feature>
<dbReference type="AlphaFoldDB" id="A0A8B8G2Q9"/>
<reference evidence="4" key="1">
    <citation type="submission" date="2025-08" db="UniProtKB">
        <authorList>
            <consortium name="RefSeq"/>
        </authorList>
    </citation>
    <scope>IDENTIFICATION</scope>
    <source>
        <tissue evidence="4">Whole body</tissue>
    </source>
</reference>
<feature type="region of interest" description="Disordered" evidence="2">
    <location>
        <begin position="88"/>
        <end position="108"/>
    </location>
</feature>
<accession>A0A8B8G2Q9</accession>
<gene>
    <name evidence="4" type="primary">LOC112688082</name>
</gene>
<evidence type="ECO:0000256" key="2">
    <source>
        <dbReference type="SAM" id="MobiDB-lite"/>
    </source>
</evidence>
<organism evidence="3 4">
    <name type="scientific">Sipha flava</name>
    <name type="common">yellow sugarcane aphid</name>
    <dbReference type="NCBI Taxonomy" id="143950"/>
    <lineage>
        <taxon>Eukaryota</taxon>
        <taxon>Metazoa</taxon>
        <taxon>Ecdysozoa</taxon>
        <taxon>Arthropoda</taxon>
        <taxon>Hexapoda</taxon>
        <taxon>Insecta</taxon>
        <taxon>Pterygota</taxon>
        <taxon>Neoptera</taxon>
        <taxon>Paraneoptera</taxon>
        <taxon>Hemiptera</taxon>
        <taxon>Sternorrhyncha</taxon>
        <taxon>Aphidomorpha</taxon>
        <taxon>Aphidoidea</taxon>
        <taxon>Aphididae</taxon>
        <taxon>Sipha</taxon>
    </lineage>
</organism>
<feature type="transmembrane region" description="Helical" evidence="1">
    <location>
        <begin position="152"/>
        <end position="172"/>
    </location>
</feature>
<feature type="transmembrane region" description="Helical" evidence="1">
    <location>
        <begin position="61"/>
        <end position="81"/>
    </location>
</feature>
<dbReference type="Proteomes" id="UP000694846">
    <property type="component" value="Unplaced"/>
</dbReference>
<protein>
    <recommendedName>
        <fullName evidence="1">Receptor expression-enhancing protein</fullName>
    </recommendedName>
</protein>
<evidence type="ECO:0000313" key="3">
    <source>
        <dbReference type="Proteomes" id="UP000694846"/>
    </source>
</evidence>
<keyword evidence="3" id="KW-1185">Reference proteome</keyword>
<feature type="compositionally biased region" description="Low complexity" evidence="2">
    <location>
        <begin position="98"/>
        <end position="108"/>
    </location>
</feature>
<dbReference type="GO" id="GO:0016020">
    <property type="term" value="C:membrane"/>
    <property type="evidence" value="ECO:0007669"/>
    <property type="project" value="UniProtKB-SubCell"/>
</dbReference>